<dbReference type="InterPro" id="IPR050874">
    <property type="entry name" value="Diverse_PLD-related"/>
</dbReference>
<proteinExistence type="inferred from homology"/>
<sequence length="195" mass="21388">GEQVFKQLAGLKSRGITLKIAVNSPQQSENDTDDLANSGAEVRHVFLKNLTGGIVHTKVWVVDGRHVYIGSANMDWRSLTQVKELGVVLSNCSCLARDMDRIFGTYWYLGAEGAALPRRWPGRYTALSSKEQPLRLKLNGIEADVYVSSAPPSLCASGRTSDLSAILSVIDDAEAYVFISVMELVPLCQYCKPPR</sequence>
<keyword evidence="4" id="KW-1185">Reference proteome</keyword>
<reference evidence="3 4" key="1">
    <citation type="journal article" date="2018" name="Nat. Ecol. Evol.">
        <title>Shark genomes provide insights into elasmobranch evolution and the origin of vertebrates.</title>
        <authorList>
            <person name="Hara Y"/>
            <person name="Yamaguchi K"/>
            <person name="Onimaru K"/>
            <person name="Kadota M"/>
            <person name="Koyanagi M"/>
            <person name="Keeley SD"/>
            <person name="Tatsumi K"/>
            <person name="Tanaka K"/>
            <person name="Motone F"/>
            <person name="Kageyama Y"/>
            <person name="Nozu R"/>
            <person name="Adachi N"/>
            <person name="Nishimura O"/>
            <person name="Nakagawa R"/>
            <person name="Tanegashima C"/>
            <person name="Kiyatake I"/>
            <person name="Matsumoto R"/>
            <person name="Murakumo K"/>
            <person name="Nishida K"/>
            <person name="Terakita A"/>
            <person name="Kuratani S"/>
            <person name="Sato K"/>
            <person name="Hyodo S Kuraku.S."/>
        </authorList>
    </citation>
    <scope>NUCLEOTIDE SEQUENCE [LARGE SCALE GENOMIC DNA]</scope>
</reference>
<dbReference type="GO" id="GO:0003824">
    <property type="term" value="F:catalytic activity"/>
    <property type="evidence" value="ECO:0007669"/>
    <property type="project" value="InterPro"/>
</dbReference>
<dbReference type="OrthoDB" id="1923775at2759"/>
<dbReference type="SUPFAM" id="SSF56024">
    <property type="entry name" value="Phospholipase D/nuclease"/>
    <property type="match status" value="1"/>
</dbReference>
<dbReference type="Gene3D" id="3.30.870.10">
    <property type="entry name" value="Endonuclease Chain A"/>
    <property type="match status" value="1"/>
</dbReference>
<evidence type="ECO:0000313" key="4">
    <source>
        <dbReference type="Proteomes" id="UP000287033"/>
    </source>
</evidence>
<dbReference type="Proteomes" id="UP000287033">
    <property type="component" value="Unassembled WGS sequence"/>
</dbReference>
<dbReference type="PANTHER" id="PTHR10185">
    <property type="entry name" value="PHOSPHOLIPASE D - RELATED"/>
    <property type="match status" value="1"/>
</dbReference>
<dbReference type="InterPro" id="IPR032803">
    <property type="entry name" value="PLDc_3"/>
</dbReference>
<evidence type="ECO:0000313" key="3">
    <source>
        <dbReference type="EMBL" id="GCC16901.1"/>
    </source>
</evidence>
<name>A0A401RFG6_CHIPU</name>
<dbReference type="InterPro" id="IPR001736">
    <property type="entry name" value="PLipase_D/transphosphatidylase"/>
</dbReference>
<evidence type="ECO:0000259" key="2">
    <source>
        <dbReference type="PROSITE" id="PS50035"/>
    </source>
</evidence>
<protein>
    <recommendedName>
        <fullName evidence="2">PLD phosphodiesterase domain-containing protein</fullName>
    </recommendedName>
</protein>
<dbReference type="PANTHER" id="PTHR10185:SF26">
    <property type="entry name" value="PHOSPHOLIPASE D FAMILY, MEMBER 7"/>
    <property type="match status" value="1"/>
</dbReference>
<dbReference type="Pfam" id="PF13918">
    <property type="entry name" value="PLDc_3"/>
    <property type="match status" value="1"/>
</dbReference>
<dbReference type="AlphaFoldDB" id="A0A401RFG6"/>
<dbReference type="SMART" id="SM00155">
    <property type="entry name" value="PLDc"/>
    <property type="match status" value="1"/>
</dbReference>
<dbReference type="STRING" id="137246.A0A401RFG6"/>
<gene>
    <name evidence="3" type="ORF">chiPu_0021936</name>
</gene>
<comment type="caution">
    <text evidence="3">The sequence shown here is derived from an EMBL/GenBank/DDBJ whole genome shotgun (WGS) entry which is preliminary data.</text>
</comment>
<comment type="similarity">
    <text evidence="1">Belongs to the phospholipase D family.</text>
</comment>
<feature type="non-terminal residue" evidence="3">
    <location>
        <position position="1"/>
    </location>
</feature>
<dbReference type="PROSITE" id="PS50035">
    <property type="entry name" value="PLD"/>
    <property type="match status" value="1"/>
</dbReference>
<evidence type="ECO:0000256" key="1">
    <source>
        <dbReference type="ARBA" id="ARBA00008664"/>
    </source>
</evidence>
<accession>A0A401RFG6</accession>
<organism evidence="3 4">
    <name type="scientific">Chiloscyllium punctatum</name>
    <name type="common">Brownbanded bambooshark</name>
    <name type="synonym">Hemiscyllium punctatum</name>
    <dbReference type="NCBI Taxonomy" id="137246"/>
    <lineage>
        <taxon>Eukaryota</taxon>
        <taxon>Metazoa</taxon>
        <taxon>Chordata</taxon>
        <taxon>Craniata</taxon>
        <taxon>Vertebrata</taxon>
        <taxon>Chondrichthyes</taxon>
        <taxon>Elasmobranchii</taxon>
        <taxon>Galeomorphii</taxon>
        <taxon>Galeoidea</taxon>
        <taxon>Orectolobiformes</taxon>
        <taxon>Hemiscylliidae</taxon>
        <taxon>Chiloscyllium</taxon>
    </lineage>
</organism>
<feature type="domain" description="PLD phosphodiesterase" evidence="2">
    <location>
        <begin position="51"/>
        <end position="78"/>
    </location>
</feature>
<dbReference type="EMBL" id="BEZZ01005285">
    <property type="protein sequence ID" value="GCC16901.1"/>
    <property type="molecule type" value="Genomic_DNA"/>
</dbReference>